<proteinExistence type="predicted"/>
<feature type="region of interest" description="Disordered" evidence="1">
    <location>
        <begin position="414"/>
        <end position="571"/>
    </location>
</feature>
<keyword evidence="3" id="KW-1185">Reference proteome</keyword>
<protein>
    <submittedName>
        <fullName evidence="2">Uncharacterized protein</fullName>
    </submittedName>
</protein>
<feature type="compositionally biased region" description="Low complexity" evidence="1">
    <location>
        <begin position="483"/>
        <end position="501"/>
    </location>
</feature>
<dbReference type="InParanoid" id="A0A5J5EPY2"/>
<dbReference type="EMBL" id="VXIS01000177">
    <property type="protein sequence ID" value="KAA8898836.1"/>
    <property type="molecule type" value="Genomic_DNA"/>
</dbReference>
<comment type="caution">
    <text evidence="2">The sequence shown here is derived from an EMBL/GenBank/DDBJ whole genome shotgun (WGS) entry which is preliminary data.</text>
</comment>
<feature type="compositionally biased region" description="Low complexity" evidence="1">
    <location>
        <begin position="511"/>
        <end position="527"/>
    </location>
</feature>
<dbReference type="AlphaFoldDB" id="A0A5J5EPY2"/>
<gene>
    <name evidence="2" type="ORF">FN846DRAFT_921203</name>
</gene>
<sequence>MCQLNTKECRHCGKRITELGRRCGYTLNRAAECYRHRIVDPAPIPYDCGCVVTEAWERQQVLEQQRYARPRGRLAYDGRDLPPAVERDLRGYFGVGDDGRVIMSEPDYQWHDLSLALDDEAEGKFPPKPCDDFKITSRSSISCKLDRLEVWDSAKGSWVECSIDFDTVKLRLQMRPYTEMLKNIVAIGFIGSKKYMFSLATPLVALNIAYHHGCVSLVTKTPDFVDYGDKDEWSERFVRVREALEERIAREARYQRKQTYQVYVFRVHIPLGSQEVIEYLRDIAQHTWKYLEVPDIMAICNGITQHRDLTEINQRVQAAIEHIPNEKICPGCGEILASFAALIVHLGESHVCTIRCGDCYIDVHSVSTLHESHNRCTLICHICKEKGSWMGLQTHLMTGKNCREALRKRCLELQKQQGSSKGGRPRRVVEVRNRPVDQNRDRTDNERLPLDQELRRGAVTDRGRVALESRVNQPNTTQRAATGQRVGQQSSAQRAQRGRQSNTTQRAATGQRVGQQSPAQQAQRGQPTHPQIPAQQRETQRPQQPPVRGLAQITNMPDPVPNRGNNEPPTIRGVQALRGVVFRPGEPRPPGFQHYARRSRPLGFGRR</sequence>
<feature type="compositionally biased region" description="Polar residues" evidence="1">
    <location>
        <begin position="470"/>
        <end position="481"/>
    </location>
</feature>
<feature type="region of interest" description="Disordered" evidence="1">
    <location>
        <begin position="584"/>
        <end position="607"/>
    </location>
</feature>
<reference evidence="2 3" key="1">
    <citation type="submission" date="2019-09" db="EMBL/GenBank/DDBJ databases">
        <title>Draft genome of the ectomycorrhizal ascomycete Sphaerosporella brunnea.</title>
        <authorList>
            <consortium name="DOE Joint Genome Institute"/>
            <person name="Benucci G.M."/>
            <person name="Marozzi G."/>
            <person name="Antonielli L."/>
            <person name="Sanchez S."/>
            <person name="Marco P."/>
            <person name="Wang X."/>
            <person name="Falini L.B."/>
            <person name="Barry K."/>
            <person name="Haridas S."/>
            <person name="Lipzen A."/>
            <person name="Labutti K."/>
            <person name="Grigoriev I.V."/>
            <person name="Murat C."/>
            <person name="Martin F."/>
            <person name="Albertini E."/>
            <person name="Donnini D."/>
            <person name="Bonito G."/>
        </authorList>
    </citation>
    <scope>NUCLEOTIDE SEQUENCE [LARGE SCALE GENOMIC DNA]</scope>
    <source>
        <strain evidence="2 3">Sb_GMNB300</strain>
    </source>
</reference>
<accession>A0A5J5EPY2</accession>
<evidence type="ECO:0000313" key="3">
    <source>
        <dbReference type="Proteomes" id="UP000326924"/>
    </source>
</evidence>
<name>A0A5J5EPY2_9PEZI</name>
<evidence type="ECO:0000256" key="1">
    <source>
        <dbReference type="SAM" id="MobiDB-lite"/>
    </source>
</evidence>
<feature type="compositionally biased region" description="Basic and acidic residues" evidence="1">
    <location>
        <begin position="427"/>
        <end position="467"/>
    </location>
</feature>
<dbReference type="Proteomes" id="UP000326924">
    <property type="component" value="Unassembled WGS sequence"/>
</dbReference>
<feature type="compositionally biased region" description="Basic residues" evidence="1">
    <location>
        <begin position="595"/>
        <end position="607"/>
    </location>
</feature>
<organism evidence="2 3">
    <name type="scientific">Sphaerosporella brunnea</name>
    <dbReference type="NCBI Taxonomy" id="1250544"/>
    <lineage>
        <taxon>Eukaryota</taxon>
        <taxon>Fungi</taxon>
        <taxon>Dikarya</taxon>
        <taxon>Ascomycota</taxon>
        <taxon>Pezizomycotina</taxon>
        <taxon>Pezizomycetes</taxon>
        <taxon>Pezizales</taxon>
        <taxon>Pyronemataceae</taxon>
        <taxon>Sphaerosporella</taxon>
    </lineage>
</organism>
<evidence type="ECO:0000313" key="2">
    <source>
        <dbReference type="EMBL" id="KAA8898836.1"/>
    </source>
</evidence>